<dbReference type="RefSeq" id="WP_306100541.1">
    <property type="nucleotide sequence ID" value="NZ_CP162601.1"/>
</dbReference>
<evidence type="ECO:0000313" key="5">
    <source>
        <dbReference type="EMBL" id="XDK24807.1"/>
    </source>
</evidence>
<gene>
    <name evidence="5" type="ORF">AB0763_11530</name>
</gene>
<feature type="chain" id="PRO_5044202919" evidence="4">
    <location>
        <begin position="26"/>
        <end position="241"/>
    </location>
</feature>
<dbReference type="EMBL" id="CP162601">
    <property type="protein sequence ID" value="XDK24807.1"/>
    <property type="molecule type" value="Genomic_DNA"/>
</dbReference>
<keyword evidence="2" id="KW-0540">Nuclease</keyword>
<dbReference type="PANTHER" id="PTHR33607">
    <property type="entry name" value="ENDONUCLEASE-1"/>
    <property type="match status" value="1"/>
</dbReference>
<dbReference type="AlphaFoldDB" id="A0AB39HA37"/>
<evidence type="ECO:0000256" key="3">
    <source>
        <dbReference type="ARBA" id="ARBA00022801"/>
    </source>
</evidence>
<accession>A0AB39HA37</accession>
<feature type="signal peptide" evidence="4">
    <location>
        <begin position="1"/>
        <end position="25"/>
    </location>
</feature>
<keyword evidence="5" id="KW-0255">Endonuclease</keyword>
<dbReference type="PANTHER" id="PTHR33607:SF2">
    <property type="entry name" value="ENDONUCLEASE-1"/>
    <property type="match status" value="1"/>
</dbReference>
<sequence>MILRHSILFSSIAVLGTGLSFQALAEHPASFATAKRLLATKIYPQHTTSFYCGCPIQWQGRKGIPDLAACGYQVRKQPKRANRIEWEHVVPAWQFGHQLQCWQKGGRKYCARYDQDFKKMESDMHNLTPAIGEVNGDRSNYNFSQWNGMDGVSYGQCTMQVNFKGRKVMPPESSRGAIARTYLYMSQTYGFKLSSSQSKLMQAWNRQYHPSEWECQREIKIADIQGNHNPFVQKACLQLQE</sequence>
<dbReference type="GO" id="GO:0016787">
    <property type="term" value="F:hydrolase activity"/>
    <property type="evidence" value="ECO:0007669"/>
    <property type="project" value="UniProtKB-KW"/>
</dbReference>
<evidence type="ECO:0000256" key="4">
    <source>
        <dbReference type="SAM" id="SignalP"/>
    </source>
</evidence>
<dbReference type="InterPro" id="IPR007346">
    <property type="entry name" value="Endonuclease-I"/>
</dbReference>
<protein>
    <submittedName>
        <fullName evidence="5">Endonuclease</fullName>
    </submittedName>
</protein>
<name>A0AB39HA37_9VIBR</name>
<keyword evidence="3" id="KW-0378">Hydrolase</keyword>
<proteinExistence type="inferred from homology"/>
<evidence type="ECO:0000256" key="2">
    <source>
        <dbReference type="ARBA" id="ARBA00022722"/>
    </source>
</evidence>
<dbReference type="Pfam" id="PF04231">
    <property type="entry name" value="Endonuclease_1"/>
    <property type="match status" value="1"/>
</dbReference>
<comment type="similarity">
    <text evidence="1">Belongs to the EndA/NucM nuclease family.</text>
</comment>
<dbReference type="InterPro" id="IPR044925">
    <property type="entry name" value="His-Me_finger_sf"/>
</dbReference>
<organism evidence="5">
    <name type="scientific">Vibrio sp. HB236076</name>
    <dbReference type="NCBI Taxonomy" id="3232307"/>
    <lineage>
        <taxon>Bacteria</taxon>
        <taxon>Pseudomonadati</taxon>
        <taxon>Pseudomonadota</taxon>
        <taxon>Gammaproteobacteria</taxon>
        <taxon>Vibrionales</taxon>
        <taxon>Vibrionaceae</taxon>
        <taxon>Vibrio</taxon>
    </lineage>
</organism>
<evidence type="ECO:0000256" key="1">
    <source>
        <dbReference type="ARBA" id="ARBA00006429"/>
    </source>
</evidence>
<dbReference type="GO" id="GO:0004519">
    <property type="term" value="F:endonuclease activity"/>
    <property type="evidence" value="ECO:0007669"/>
    <property type="project" value="UniProtKB-KW"/>
</dbReference>
<keyword evidence="4" id="KW-0732">Signal</keyword>
<dbReference type="KEGG" id="vih:AB0763_11530"/>
<dbReference type="SUPFAM" id="SSF54060">
    <property type="entry name" value="His-Me finger endonucleases"/>
    <property type="match status" value="1"/>
</dbReference>
<reference evidence="5" key="1">
    <citation type="submission" date="2024-07" db="EMBL/GenBank/DDBJ databases">
        <title>Genome Analysis of a Potential Novel Vibrio Species Secreting pH- and Thermo-stable Alginate Lyase and its Application in Producing Alginate Oligosaccharides.</title>
        <authorList>
            <person name="Huang H."/>
            <person name="Bao K."/>
        </authorList>
    </citation>
    <scope>NUCLEOTIDE SEQUENCE</scope>
    <source>
        <strain evidence="5">HB236076</strain>
    </source>
</reference>